<dbReference type="RefSeq" id="WP_081203760.1">
    <property type="nucleotide sequence ID" value="NZ_FOCZ01000007.1"/>
</dbReference>
<comment type="caution">
    <text evidence="2">The sequence shown here is derived from an EMBL/GenBank/DDBJ whole genome shotgun (WGS) entry which is preliminary data.</text>
</comment>
<sequence length="161" mass="17738">MKAITGALKIIIAIIAWLVFISGIVLTGIAIYNLFLVFVHLADNAEHTTSLMAIGLLHAVDFFLVAIVFFVLALGFFILFETDETPLKVQLPAWLHVKNFTQLKVILWEAILTTLVVHWLASLVESKINGVPTDVYSLIIPAGILIIALSLFFLKKGEGSH</sequence>
<name>A0A1V9E3S7_9BACT</name>
<keyword evidence="1" id="KW-1133">Transmembrane helix</keyword>
<gene>
    <name evidence="2" type="ORF">A4H97_14295</name>
</gene>
<evidence type="ECO:0000313" key="3">
    <source>
        <dbReference type="Proteomes" id="UP000192610"/>
    </source>
</evidence>
<dbReference type="STRING" id="354355.SAMN05660816_04196"/>
<proteinExistence type="predicted"/>
<dbReference type="OrthoDB" id="1433082at2"/>
<feature type="transmembrane region" description="Helical" evidence="1">
    <location>
        <begin position="135"/>
        <end position="154"/>
    </location>
</feature>
<keyword evidence="3" id="KW-1185">Reference proteome</keyword>
<reference evidence="3" key="1">
    <citation type="submission" date="2016-04" db="EMBL/GenBank/DDBJ databases">
        <authorList>
            <person name="Chen L."/>
            <person name="Zhuang W."/>
            <person name="Wang G."/>
        </authorList>
    </citation>
    <scope>NUCLEOTIDE SEQUENCE [LARGE SCALE GENOMIC DNA]</scope>
    <source>
        <strain evidence="3">17621</strain>
    </source>
</reference>
<feature type="transmembrane region" description="Helical" evidence="1">
    <location>
        <begin position="105"/>
        <end position="123"/>
    </location>
</feature>
<keyword evidence="1" id="KW-0812">Transmembrane</keyword>
<accession>A0A1V9E3S7</accession>
<dbReference type="InterPro" id="IPR005134">
    <property type="entry name" value="UPF0114"/>
</dbReference>
<evidence type="ECO:0008006" key="4">
    <source>
        <dbReference type="Google" id="ProtNLM"/>
    </source>
</evidence>
<dbReference type="Proteomes" id="UP000192610">
    <property type="component" value="Unassembled WGS sequence"/>
</dbReference>
<protein>
    <recommendedName>
        <fullName evidence="4">YqhA family protein</fullName>
    </recommendedName>
</protein>
<feature type="transmembrane region" description="Helical" evidence="1">
    <location>
        <begin position="12"/>
        <end position="39"/>
    </location>
</feature>
<dbReference type="EMBL" id="LVXG01000067">
    <property type="protein sequence ID" value="OQP40783.1"/>
    <property type="molecule type" value="Genomic_DNA"/>
</dbReference>
<evidence type="ECO:0000313" key="2">
    <source>
        <dbReference type="EMBL" id="OQP40783.1"/>
    </source>
</evidence>
<dbReference type="Pfam" id="PF03350">
    <property type="entry name" value="UPF0114"/>
    <property type="match status" value="1"/>
</dbReference>
<keyword evidence="1" id="KW-0472">Membrane</keyword>
<organism evidence="2 3">
    <name type="scientific">Niastella yeongjuensis</name>
    <dbReference type="NCBI Taxonomy" id="354355"/>
    <lineage>
        <taxon>Bacteria</taxon>
        <taxon>Pseudomonadati</taxon>
        <taxon>Bacteroidota</taxon>
        <taxon>Chitinophagia</taxon>
        <taxon>Chitinophagales</taxon>
        <taxon>Chitinophagaceae</taxon>
        <taxon>Niastella</taxon>
    </lineage>
</organism>
<evidence type="ECO:0000256" key="1">
    <source>
        <dbReference type="SAM" id="Phobius"/>
    </source>
</evidence>
<feature type="transmembrane region" description="Helical" evidence="1">
    <location>
        <begin position="51"/>
        <end position="80"/>
    </location>
</feature>
<dbReference type="AlphaFoldDB" id="A0A1V9E3S7"/>